<dbReference type="SUPFAM" id="SSF53041">
    <property type="entry name" value="Resolvase-like"/>
    <property type="match status" value="1"/>
</dbReference>
<dbReference type="InterPro" id="IPR036162">
    <property type="entry name" value="Resolvase-like_N_sf"/>
</dbReference>
<dbReference type="Gene3D" id="3.40.50.1390">
    <property type="entry name" value="Resolvase, N-terminal catalytic domain"/>
    <property type="match status" value="1"/>
</dbReference>
<dbReference type="PANTHER" id="PTHR30461">
    <property type="entry name" value="DNA-INVERTASE FROM LAMBDOID PROPHAGE"/>
    <property type="match status" value="1"/>
</dbReference>
<dbReference type="CDD" id="cd00338">
    <property type="entry name" value="Ser_Recombinase"/>
    <property type="match status" value="1"/>
</dbReference>
<evidence type="ECO:0000256" key="1">
    <source>
        <dbReference type="ARBA" id="ARBA00022908"/>
    </source>
</evidence>
<dbReference type="InterPro" id="IPR050639">
    <property type="entry name" value="SSR_resolvase"/>
</dbReference>
<organism evidence="8 9">
    <name type="scientific">Pseudolactococcus paracarnosus</name>
    <dbReference type="NCBI Taxonomy" id="2749962"/>
    <lineage>
        <taxon>Bacteria</taxon>
        <taxon>Bacillati</taxon>
        <taxon>Bacillota</taxon>
        <taxon>Bacilli</taxon>
        <taxon>Lactobacillales</taxon>
        <taxon>Streptococcaceae</taxon>
        <taxon>Pseudolactococcus</taxon>
    </lineage>
</organism>
<dbReference type="PROSITE" id="PS51736">
    <property type="entry name" value="RECOMBINASES_3"/>
    <property type="match status" value="1"/>
</dbReference>
<dbReference type="Pfam" id="PF13408">
    <property type="entry name" value="Zn_ribbon_recom"/>
    <property type="match status" value="1"/>
</dbReference>
<keyword evidence="5" id="KW-0175">Coiled coil</keyword>
<feature type="domain" description="Recombinase" evidence="7">
    <location>
        <begin position="160"/>
        <end position="263"/>
    </location>
</feature>
<dbReference type="PROSITE" id="PS51737">
    <property type="entry name" value="RECOMBINASE_DNA_BIND"/>
    <property type="match status" value="1"/>
</dbReference>
<dbReference type="Pfam" id="PF07508">
    <property type="entry name" value="Recombinase"/>
    <property type="match status" value="1"/>
</dbReference>
<dbReference type="Gene3D" id="3.90.1750.20">
    <property type="entry name" value="Putative Large Serine Recombinase, Chain B, Domain 2"/>
    <property type="match status" value="1"/>
</dbReference>
<comment type="caution">
    <text evidence="8">The sequence shown here is derived from an EMBL/GenBank/DDBJ whole genome shotgun (WGS) entry which is preliminary data.</text>
</comment>
<evidence type="ECO:0000256" key="2">
    <source>
        <dbReference type="ARBA" id="ARBA00023125"/>
    </source>
</evidence>
<feature type="domain" description="Resolvase/invertase-type recombinase catalytic" evidence="6">
    <location>
        <begin position="3"/>
        <end position="151"/>
    </location>
</feature>
<keyword evidence="3" id="KW-0233">DNA recombination</keyword>
<gene>
    <name evidence="8" type="ORF">GYN19_03050</name>
</gene>
<keyword evidence="2" id="KW-0238">DNA-binding</keyword>
<accession>A0ABT0AK82</accession>
<feature type="active site" description="O-(5'-phospho-DNA)-serine intermediate" evidence="4">
    <location>
        <position position="11"/>
    </location>
</feature>
<evidence type="ECO:0000256" key="4">
    <source>
        <dbReference type="PROSITE-ProRule" id="PRU10137"/>
    </source>
</evidence>
<dbReference type="Proteomes" id="UP001522462">
    <property type="component" value="Unassembled WGS sequence"/>
</dbReference>
<dbReference type="InterPro" id="IPR006118">
    <property type="entry name" value="Recombinase_CS"/>
</dbReference>
<evidence type="ECO:0000313" key="9">
    <source>
        <dbReference type="Proteomes" id="UP001522462"/>
    </source>
</evidence>
<proteinExistence type="predicted"/>
<keyword evidence="1" id="KW-0229">DNA integration</keyword>
<keyword evidence="9" id="KW-1185">Reference proteome</keyword>
<dbReference type="EMBL" id="JAAEDA010000003">
    <property type="protein sequence ID" value="MCJ1976935.1"/>
    <property type="molecule type" value="Genomic_DNA"/>
</dbReference>
<dbReference type="SMART" id="SM00857">
    <property type="entry name" value="Resolvase"/>
    <property type="match status" value="1"/>
</dbReference>
<dbReference type="InterPro" id="IPR011109">
    <property type="entry name" value="DNA_bind_recombinase_dom"/>
</dbReference>
<dbReference type="InterPro" id="IPR025827">
    <property type="entry name" value="Zn_ribbon_recom_dom"/>
</dbReference>
<evidence type="ECO:0000313" key="8">
    <source>
        <dbReference type="EMBL" id="MCJ1976935.1"/>
    </source>
</evidence>
<evidence type="ECO:0000259" key="7">
    <source>
        <dbReference type="PROSITE" id="PS51737"/>
    </source>
</evidence>
<protein>
    <submittedName>
        <fullName evidence="8">Recombinase family protein</fullName>
    </submittedName>
</protein>
<feature type="coiled-coil region" evidence="5">
    <location>
        <begin position="398"/>
        <end position="439"/>
    </location>
</feature>
<dbReference type="RefSeq" id="WP_243913838.1">
    <property type="nucleotide sequence ID" value="NZ_JAAEDA010000003.1"/>
</dbReference>
<dbReference type="PANTHER" id="PTHR30461:SF23">
    <property type="entry name" value="DNA RECOMBINASE-RELATED"/>
    <property type="match status" value="1"/>
</dbReference>
<name>A0ABT0AK82_9LACT</name>
<evidence type="ECO:0000259" key="6">
    <source>
        <dbReference type="PROSITE" id="PS51736"/>
    </source>
</evidence>
<evidence type="ECO:0000256" key="3">
    <source>
        <dbReference type="ARBA" id="ARBA00023172"/>
    </source>
</evidence>
<sequence length="476" mass="54887">MKKVAIYVRVSTDTQAEKGFSIDHQISQLTDWAISNQWEITKIYNDSGFSGAKLDRPAMKRMIDDCKAKKFNAVLVYKLDRLSRDLRNSLTLIEDIFKKNNVELLSKNEDNDLNTANGMLSFSMYQSFAQYERVMISQRMMSGKIERAKQGKPLATSFDTFGYHYANDTLHIVDVQAEVVKSIFSDYLSGDSVLTIANKLNDDGYVGKKSKWSTSSVRFILDNKTYAGFNKFQGVYYKGNHKPLISIETYEKTQEQLFLRQKKAYDKTGNARPFQSKYMLSGLLRCAKCNAVLSLSLGAKRKDGSRYGYYRCSSTIKHNLYSNHREEFCDLPSQKKHELESAVISEVKKIIVSKDDIGKKSKKNNDIEKIESLKKSSKKLDTQENKILNLYLDDTITKELLDKKKSEIEKEKKFIESKIEKLSAKKDELKKDKSDLINSIKKDVSKMNYDEQKKVVRLLVKEVLVSDDTIHIRWNF</sequence>
<dbReference type="InterPro" id="IPR006119">
    <property type="entry name" value="Resolv_N"/>
</dbReference>
<evidence type="ECO:0000256" key="5">
    <source>
        <dbReference type="SAM" id="Coils"/>
    </source>
</evidence>
<dbReference type="Pfam" id="PF00239">
    <property type="entry name" value="Resolvase"/>
    <property type="match status" value="1"/>
</dbReference>
<reference evidence="8 9" key="1">
    <citation type="journal article" date="2022" name="Microbiol. Res.">
        <title>Comparative genome analysis, predicted lifestyle and antimicrobial strategies of Lactococcus carnosus and Lactococcus paracarnosus isolated from meat.</title>
        <authorList>
            <person name="Werum V."/>
            <person name="Ehrmann M."/>
            <person name="Vogel R."/>
            <person name="Hilgarth M."/>
        </authorList>
    </citation>
    <scope>NUCLEOTIDE SEQUENCE [LARGE SCALE GENOMIC DNA]</scope>
    <source>
        <strain evidence="8 9">TMW21897</strain>
    </source>
</reference>
<dbReference type="InterPro" id="IPR038109">
    <property type="entry name" value="DNA_bind_recomb_sf"/>
</dbReference>
<dbReference type="PROSITE" id="PS00397">
    <property type="entry name" value="RECOMBINASES_1"/>
    <property type="match status" value="1"/>
</dbReference>